<sequence>MIPSSILLIGEKSFYNCTALKQVSMPPSIAVINSGTSEGGSSLSQISILFVNGIERNSFKDYSYLKEIKIPSSVTSISDNAFMN</sequence>
<evidence type="ECO:0000313" key="1">
    <source>
        <dbReference type="EMBL" id="KAK8839429.1"/>
    </source>
</evidence>
<dbReference type="Proteomes" id="UP001470230">
    <property type="component" value="Unassembled WGS sequence"/>
</dbReference>
<dbReference type="EMBL" id="JAPFFF010000051">
    <property type="protein sequence ID" value="KAK8839429.1"/>
    <property type="molecule type" value="Genomic_DNA"/>
</dbReference>
<accession>A0ABR2GZR7</accession>
<dbReference type="InterPro" id="IPR026906">
    <property type="entry name" value="LRR_5"/>
</dbReference>
<protein>
    <submittedName>
        <fullName evidence="1">Beta-1,3-glucan linked protein</fullName>
    </submittedName>
</protein>
<dbReference type="Pfam" id="PF13306">
    <property type="entry name" value="LRR_5"/>
    <property type="match status" value="1"/>
</dbReference>
<name>A0ABR2GZR7_9EUKA</name>
<evidence type="ECO:0000313" key="2">
    <source>
        <dbReference type="Proteomes" id="UP001470230"/>
    </source>
</evidence>
<gene>
    <name evidence="1" type="ORF">M9Y10_031780</name>
</gene>
<keyword evidence="2" id="KW-1185">Reference proteome</keyword>
<dbReference type="InterPro" id="IPR032675">
    <property type="entry name" value="LRR_dom_sf"/>
</dbReference>
<dbReference type="Gene3D" id="3.80.10.10">
    <property type="entry name" value="Ribonuclease Inhibitor"/>
    <property type="match status" value="1"/>
</dbReference>
<reference evidence="1 2" key="1">
    <citation type="submission" date="2024-04" db="EMBL/GenBank/DDBJ databases">
        <title>Tritrichomonas musculus Genome.</title>
        <authorList>
            <person name="Alves-Ferreira E."/>
            <person name="Grigg M."/>
            <person name="Lorenzi H."/>
            <person name="Galac M."/>
        </authorList>
    </citation>
    <scope>NUCLEOTIDE SEQUENCE [LARGE SCALE GENOMIC DNA]</scope>
    <source>
        <strain evidence="1 2">EAF2021</strain>
    </source>
</reference>
<proteinExistence type="predicted"/>
<organism evidence="1 2">
    <name type="scientific">Tritrichomonas musculus</name>
    <dbReference type="NCBI Taxonomy" id="1915356"/>
    <lineage>
        <taxon>Eukaryota</taxon>
        <taxon>Metamonada</taxon>
        <taxon>Parabasalia</taxon>
        <taxon>Tritrichomonadida</taxon>
        <taxon>Tritrichomonadidae</taxon>
        <taxon>Tritrichomonas</taxon>
    </lineage>
</organism>
<comment type="caution">
    <text evidence="1">The sequence shown here is derived from an EMBL/GenBank/DDBJ whole genome shotgun (WGS) entry which is preliminary data.</text>
</comment>